<dbReference type="InterPro" id="IPR006179">
    <property type="entry name" value="5_nucleotidase/apyrase"/>
</dbReference>
<keyword evidence="2" id="KW-0964">Secreted</keyword>
<sequence length="745" mass="77051">MRTPRWLRTTAAISALGLTGMGVCVGTAQAAPGDQVSVAECTDPTALTFLNFNDFHGRIAAAYPDTVQFVGTIEELRAESGENSTVVASAGDNIGGSLFASAVAQDQPTLELLNALEIDTSAVGNHEFDKGYDDLTGRVADAADFSYLGANVYDESGEPALEEYEIVEKQGLRIGIIGAVTQETPNIVVPDGVEGLTFGDPVEAVNRVAEELKDGDESNGEADVIVAEYHEGGPSSSGSLDDQTSSRPAFANIVENTSELVQVLFTAHTHSSYVYDAPVPGSEATRPLIQSGSYAELVGHVGLEVDPETGETCTYTVQNEELTETSDEDLVAEYPRAAAAKEIVDDALAEADVIGQEVVGEATAPLARPGEYNEEEDDWDDDRTGESTITNLVANMFSDTLGERTGEKVIGVQNPGGTRADLCAPSGQPTNPCADEAFDITYADAASILPFANTLQTTTLTGAEFIEMLEQQWSTDADTGEPTGTFLRLGLSDGVAYTYDESRELGDRITSVTIDGEPIDPDAEYVVGSGNFLLAGGDNFHVFSGKEVADSGLVDLETWVGWIEDNSPLSPSFVKRGVEVSPTPAELVVGESTTLDVGNLDFSGGYPVLNETLVASVDGVEVGTAAVAGGTASITLNPGSDVPAGEQLLTLTGTETETQVHLPVTIVGESSPTPEPSDSASPSASPSGEPSDSPSGGSGDGDAGSGSGERPPLADTGAGAGLAGLLGAGALLSAGGAMLLRRRQG</sequence>
<evidence type="ECO:0000256" key="7">
    <source>
        <dbReference type="SAM" id="Phobius"/>
    </source>
</evidence>
<feature type="compositionally biased region" description="Low complexity" evidence="6">
    <location>
        <begin position="668"/>
        <end position="695"/>
    </location>
</feature>
<evidence type="ECO:0000256" key="4">
    <source>
        <dbReference type="ARBA" id="ARBA00023088"/>
    </source>
</evidence>
<feature type="region of interest" description="Disordered" evidence="6">
    <location>
        <begin position="667"/>
        <end position="721"/>
    </location>
</feature>
<feature type="signal peptide" evidence="5">
    <location>
        <begin position="1"/>
        <end position="30"/>
    </location>
</feature>
<evidence type="ECO:0000256" key="3">
    <source>
        <dbReference type="ARBA" id="ARBA00022729"/>
    </source>
</evidence>
<dbReference type="Pfam" id="PF00149">
    <property type="entry name" value="Metallophos"/>
    <property type="match status" value="1"/>
</dbReference>
<keyword evidence="1" id="KW-0134">Cell wall</keyword>
<organism evidence="9 10">
    <name type="scientific">Naumannella halotolerans</name>
    <dbReference type="NCBI Taxonomy" id="993414"/>
    <lineage>
        <taxon>Bacteria</taxon>
        <taxon>Bacillati</taxon>
        <taxon>Actinomycetota</taxon>
        <taxon>Actinomycetes</taxon>
        <taxon>Propionibacteriales</taxon>
        <taxon>Propionibacteriaceae</taxon>
        <taxon>Naumannella</taxon>
    </lineage>
</organism>
<comment type="caution">
    <text evidence="9">The sequence shown here is derived from an EMBL/GenBank/DDBJ whole genome shotgun (WGS) entry which is preliminary data.</text>
</comment>
<evidence type="ECO:0000256" key="1">
    <source>
        <dbReference type="ARBA" id="ARBA00022512"/>
    </source>
</evidence>
<evidence type="ECO:0000256" key="6">
    <source>
        <dbReference type="SAM" id="MobiDB-lite"/>
    </source>
</evidence>
<dbReference type="GO" id="GO:0030288">
    <property type="term" value="C:outer membrane-bounded periplasmic space"/>
    <property type="evidence" value="ECO:0007669"/>
    <property type="project" value="TreeGrafter"/>
</dbReference>
<accession>A0A4R7J2L9</accession>
<dbReference type="PANTHER" id="PTHR11575:SF24">
    <property type="entry name" value="5'-NUCLEOTIDASE"/>
    <property type="match status" value="1"/>
</dbReference>
<dbReference type="SUPFAM" id="SSF56300">
    <property type="entry name" value="Metallo-dependent phosphatases"/>
    <property type="match status" value="1"/>
</dbReference>
<keyword evidence="7" id="KW-0812">Transmembrane</keyword>
<dbReference type="GO" id="GO:0008768">
    <property type="term" value="F:UDP-sugar diphosphatase activity"/>
    <property type="evidence" value="ECO:0007669"/>
    <property type="project" value="TreeGrafter"/>
</dbReference>
<dbReference type="InterPro" id="IPR019931">
    <property type="entry name" value="LPXTG_anchor"/>
</dbReference>
<dbReference type="PANTHER" id="PTHR11575">
    <property type="entry name" value="5'-NUCLEOTIDASE-RELATED"/>
    <property type="match status" value="1"/>
</dbReference>
<protein>
    <submittedName>
        <fullName evidence="9">2',3'-cyclic-nucleotide 2'-phosphodiesterase (5'-nucleotidase family)</fullName>
    </submittedName>
</protein>
<dbReference type="InterPro" id="IPR008334">
    <property type="entry name" value="5'-Nucleotdase_C"/>
</dbReference>
<keyword evidence="4" id="KW-0572">Peptidoglycan-anchor</keyword>
<dbReference type="PRINTS" id="PR01607">
    <property type="entry name" value="APYRASEFAMLY"/>
</dbReference>
<dbReference type="InterPro" id="IPR029052">
    <property type="entry name" value="Metallo-depent_PP-like"/>
</dbReference>
<feature type="transmembrane region" description="Helical" evidence="7">
    <location>
        <begin position="720"/>
        <end position="740"/>
    </location>
</feature>
<keyword evidence="5" id="KW-0547">Nucleotide-binding</keyword>
<feature type="compositionally biased region" description="Gly residues" evidence="6">
    <location>
        <begin position="696"/>
        <end position="707"/>
    </location>
</feature>
<dbReference type="Gene3D" id="3.60.21.10">
    <property type="match status" value="1"/>
</dbReference>
<dbReference type="Gene3D" id="3.90.780.10">
    <property type="entry name" value="5'-Nucleotidase, C-terminal domain"/>
    <property type="match status" value="1"/>
</dbReference>
<evidence type="ECO:0000259" key="8">
    <source>
        <dbReference type="PROSITE" id="PS50847"/>
    </source>
</evidence>
<dbReference type="GO" id="GO:0008253">
    <property type="term" value="F:5'-nucleotidase activity"/>
    <property type="evidence" value="ECO:0007669"/>
    <property type="project" value="TreeGrafter"/>
</dbReference>
<dbReference type="InterPro" id="IPR036907">
    <property type="entry name" value="5'-Nucleotdase_C_sf"/>
</dbReference>
<proteinExistence type="inferred from homology"/>
<name>A0A4R7J2L9_9ACTN</name>
<keyword evidence="7" id="KW-0472">Membrane</keyword>
<evidence type="ECO:0000256" key="2">
    <source>
        <dbReference type="ARBA" id="ARBA00022525"/>
    </source>
</evidence>
<keyword evidence="10" id="KW-1185">Reference proteome</keyword>
<keyword evidence="3 5" id="KW-0732">Signal</keyword>
<evidence type="ECO:0000256" key="5">
    <source>
        <dbReference type="RuleBase" id="RU362119"/>
    </source>
</evidence>
<dbReference type="GO" id="GO:0009166">
    <property type="term" value="P:nucleotide catabolic process"/>
    <property type="evidence" value="ECO:0007669"/>
    <property type="project" value="InterPro"/>
</dbReference>
<dbReference type="GO" id="GO:0000166">
    <property type="term" value="F:nucleotide binding"/>
    <property type="evidence" value="ECO:0007669"/>
    <property type="project" value="UniProtKB-KW"/>
</dbReference>
<feature type="domain" description="Gram-positive cocci surface proteins LPxTG" evidence="8">
    <location>
        <begin position="713"/>
        <end position="745"/>
    </location>
</feature>
<dbReference type="EMBL" id="SOAW01000002">
    <property type="protein sequence ID" value="TDT31265.1"/>
    <property type="molecule type" value="Genomic_DNA"/>
</dbReference>
<dbReference type="Pfam" id="PF02872">
    <property type="entry name" value="5_nucleotid_C"/>
    <property type="match status" value="1"/>
</dbReference>
<gene>
    <name evidence="9" type="ORF">CLV29_2680</name>
</gene>
<dbReference type="InterPro" id="IPR004843">
    <property type="entry name" value="Calcineurin-like_PHP"/>
</dbReference>
<evidence type="ECO:0000313" key="10">
    <source>
        <dbReference type="Proteomes" id="UP000295371"/>
    </source>
</evidence>
<dbReference type="OrthoDB" id="1016457at2"/>
<dbReference type="PROSITE" id="PS50847">
    <property type="entry name" value="GRAM_POS_ANCHORING"/>
    <property type="match status" value="1"/>
</dbReference>
<dbReference type="AlphaFoldDB" id="A0A4R7J2L9"/>
<reference evidence="9 10" key="1">
    <citation type="submission" date="2019-03" db="EMBL/GenBank/DDBJ databases">
        <title>Genomic Encyclopedia of Archaeal and Bacterial Type Strains, Phase II (KMG-II): from individual species to whole genera.</title>
        <authorList>
            <person name="Goeker M."/>
        </authorList>
    </citation>
    <scope>NUCLEOTIDE SEQUENCE [LARGE SCALE GENOMIC DNA]</scope>
    <source>
        <strain evidence="9 10">DSM 24323</strain>
    </source>
</reference>
<dbReference type="SUPFAM" id="SSF55816">
    <property type="entry name" value="5'-nucleotidase (syn. UDP-sugar hydrolase), C-terminal domain"/>
    <property type="match status" value="1"/>
</dbReference>
<evidence type="ECO:0000313" key="9">
    <source>
        <dbReference type="EMBL" id="TDT31265.1"/>
    </source>
</evidence>
<comment type="similarity">
    <text evidence="5">Belongs to the 5'-nucleotidase family.</text>
</comment>
<keyword evidence="7" id="KW-1133">Transmembrane helix</keyword>
<keyword evidence="5" id="KW-0378">Hydrolase</keyword>
<dbReference type="RefSeq" id="WP_133755558.1">
    <property type="nucleotide sequence ID" value="NZ_SOAW01000002.1"/>
</dbReference>
<dbReference type="Proteomes" id="UP000295371">
    <property type="component" value="Unassembled WGS sequence"/>
</dbReference>
<feature type="chain" id="PRO_5021040000" evidence="5">
    <location>
        <begin position="31"/>
        <end position="745"/>
    </location>
</feature>